<feature type="region of interest" description="Disordered" evidence="1">
    <location>
        <begin position="267"/>
        <end position="288"/>
    </location>
</feature>
<dbReference type="eggNOG" id="ENOG502RG04">
    <property type="taxonomic scope" value="Eukaryota"/>
</dbReference>
<reference evidence="4" key="1">
    <citation type="journal article" date="2006" name="Science">
        <title>Phytophthora genome sequences uncover evolutionary origins and mechanisms of pathogenesis.</title>
        <authorList>
            <person name="Tyler B.M."/>
            <person name="Tripathy S."/>
            <person name="Zhang X."/>
            <person name="Dehal P."/>
            <person name="Jiang R.H."/>
            <person name="Aerts A."/>
            <person name="Arredondo F.D."/>
            <person name="Baxter L."/>
            <person name="Bensasson D."/>
            <person name="Beynon J.L."/>
            <person name="Chapman J."/>
            <person name="Damasceno C.M."/>
            <person name="Dorrance A.E."/>
            <person name="Dou D."/>
            <person name="Dickerman A.W."/>
            <person name="Dubchak I.L."/>
            <person name="Garbelotto M."/>
            <person name="Gijzen M."/>
            <person name="Gordon S.G."/>
            <person name="Govers F."/>
            <person name="Grunwald N.J."/>
            <person name="Huang W."/>
            <person name="Ivors K.L."/>
            <person name="Jones R.W."/>
            <person name="Kamoun S."/>
            <person name="Krampis K."/>
            <person name="Lamour K.H."/>
            <person name="Lee M.K."/>
            <person name="McDonald W.H."/>
            <person name="Medina M."/>
            <person name="Meijer H.J."/>
            <person name="Nordberg E.K."/>
            <person name="Maclean D.J."/>
            <person name="Ospina-Giraldo M.D."/>
            <person name="Morris P.F."/>
            <person name="Phuntumart V."/>
            <person name="Putnam N.H."/>
            <person name="Rash S."/>
            <person name="Rose J.K."/>
            <person name="Sakihama Y."/>
            <person name="Salamov A.A."/>
            <person name="Savidor A."/>
            <person name="Scheuring C.F."/>
            <person name="Smith B.M."/>
            <person name="Sobral B.W."/>
            <person name="Terry A."/>
            <person name="Torto-Alalibo T.A."/>
            <person name="Win J."/>
            <person name="Xu Z."/>
            <person name="Zhang H."/>
            <person name="Grigoriev I.V."/>
            <person name="Rokhsar D.S."/>
            <person name="Boore J.L."/>
        </authorList>
    </citation>
    <scope>NUCLEOTIDE SEQUENCE [LARGE SCALE GENOMIC DNA]</scope>
    <source>
        <strain evidence="4">Pr102</strain>
    </source>
</reference>
<keyword evidence="4" id="KW-1185">Reference proteome</keyword>
<dbReference type="Proteomes" id="UP000005238">
    <property type="component" value="Unassembled WGS sequence"/>
</dbReference>
<dbReference type="STRING" id="164328.H3GFB4"/>
<feature type="compositionally biased region" description="Polar residues" evidence="1">
    <location>
        <begin position="268"/>
        <end position="278"/>
    </location>
</feature>
<reference evidence="3" key="2">
    <citation type="submission" date="2015-06" db="UniProtKB">
        <authorList>
            <consortium name="EnsemblProtists"/>
        </authorList>
    </citation>
    <scope>IDENTIFICATION</scope>
    <source>
        <strain evidence="3">Pr102</strain>
    </source>
</reference>
<protein>
    <recommendedName>
        <fullName evidence="2">Retrotransposon gag domain-containing protein</fullName>
    </recommendedName>
</protein>
<dbReference type="InterPro" id="IPR005162">
    <property type="entry name" value="Retrotrans_gag_dom"/>
</dbReference>
<dbReference type="HOGENOM" id="CLU_766129_0_0_1"/>
<evidence type="ECO:0000313" key="3">
    <source>
        <dbReference type="EnsemblProtists" id="Phyra74382"/>
    </source>
</evidence>
<dbReference type="Pfam" id="PF03732">
    <property type="entry name" value="Retrotrans_gag"/>
    <property type="match status" value="1"/>
</dbReference>
<feature type="domain" description="Retrotransposon gag" evidence="2">
    <location>
        <begin position="49"/>
        <end position="139"/>
    </location>
</feature>
<organism evidence="3 4">
    <name type="scientific">Phytophthora ramorum</name>
    <name type="common">Sudden oak death agent</name>
    <dbReference type="NCBI Taxonomy" id="164328"/>
    <lineage>
        <taxon>Eukaryota</taxon>
        <taxon>Sar</taxon>
        <taxon>Stramenopiles</taxon>
        <taxon>Oomycota</taxon>
        <taxon>Peronosporomycetes</taxon>
        <taxon>Peronosporales</taxon>
        <taxon>Peronosporaceae</taxon>
        <taxon>Phytophthora</taxon>
    </lineage>
</organism>
<evidence type="ECO:0000256" key="1">
    <source>
        <dbReference type="SAM" id="MobiDB-lite"/>
    </source>
</evidence>
<evidence type="ECO:0000259" key="2">
    <source>
        <dbReference type="Pfam" id="PF03732"/>
    </source>
</evidence>
<proteinExistence type="predicted"/>
<dbReference type="InParanoid" id="H3GFB4"/>
<dbReference type="EnsemblProtists" id="Phyra74382">
    <property type="protein sequence ID" value="Phyra74382"/>
    <property type="gene ID" value="Phyra74382"/>
</dbReference>
<dbReference type="AlphaFoldDB" id="H3GFB4"/>
<sequence length="362" mass="38992">MKKLDIEDFKGMPSESIEAWLSTVQQAVQRQEMLGGDSWNAVELFYGVTAHLKGDANKWFMTMSDSMDDDDCTFTYLTRKLRKKYGRRENSWQIQKRLGKREQQSGERLDAFAGSLTSIGFGKRVSAESYLEAFYDGLNNQDAAAHIRTLAPQNLGEALEYAIDGYGEYGEGRKITSWRSAKQRYRLGGEGENGSNKPAATGMSVKTDPVEEINWKQLGLGFGGSDTPPKYDDAGKAVSRMAGASSTNEGALSLTALQAIAVAAGKSTPKSMPRQQLQFPKPPPASSRTMMATVAPDEVAATMEATAAEDKAGTAVAMAVADEAAMADAVLEETAMGVERIAAKLGTGGENAHCGSKPRQSQ</sequence>
<evidence type="ECO:0000313" key="4">
    <source>
        <dbReference type="Proteomes" id="UP000005238"/>
    </source>
</evidence>
<name>H3GFB4_PHYRM</name>
<accession>H3GFB4</accession>
<dbReference type="EMBL" id="DS566004">
    <property type="status" value="NOT_ANNOTATED_CDS"/>
    <property type="molecule type" value="Genomic_DNA"/>
</dbReference>